<evidence type="ECO:0000259" key="1">
    <source>
        <dbReference type="PROSITE" id="PS51449"/>
    </source>
</evidence>
<dbReference type="Gene3D" id="3.40.50.12160">
    <property type="entry name" value="Methylthiotransferase, N-terminal domain"/>
    <property type="match status" value="1"/>
</dbReference>
<dbReference type="InterPro" id="IPR038135">
    <property type="entry name" value="Methylthiotransferase_N_sf"/>
</dbReference>
<reference evidence="2" key="1">
    <citation type="journal article" date="2014" name="Front. Microbiol.">
        <title>High frequency of phylogenetically diverse reductive dehalogenase-homologous genes in deep subseafloor sedimentary metagenomes.</title>
        <authorList>
            <person name="Kawai M."/>
            <person name="Futagami T."/>
            <person name="Toyoda A."/>
            <person name="Takaki Y."/>
            <person name="Nishi S."/>
            <person name="Hori S."/>
            <person name="Arai W."/>
            <person name="Tsubouchi T."/>
            <person name="Morono Y."/>
            <person name="Uchiyama I."/>
            <person name="Ito T."/>
            <person name="Fujiyama A."/>
            <person name="Inagaki F."/>
            <person name="Takami H."/>
        </authorList>
    </citation>
    <scope>NUCLEOTIDE SEQUENCE</scope>
    <source>
        <strain evidence="2">Expedition CK06-06</strain>
    </source>
</reference>
<dbReference type="InterPro" id="IPR013848">
    <property type="entry name" value="Methylthiotransferase_N"/>
</dbReference>
<dbReference type="Pfam" id="PF00919">
    <property type="entry name" value="UPF0004"/>
    <property type="match status" value="1"/>
</dbReference>
<sequence>MSKESKTYKNFGKKVYIRTYGCQMNEYDSEILAGLLRESHYELTASPVEAQLVFLISPH</sequence>
<feature type="domain" description="MTTase N-terminal" evidence="1">
    <location>
        <begin position="13"/>
        <end position="59"/>
    </location>
</feature>
<dbReference type="EMBL" id="BART01020277">
    <property type="protein sequence ID" value="GAH02304.1"/>
    <property type="molecule type" value="Genomic_DNA"/>
</dbReference>
<protein>
    <recommendedName>
        <fullName evidence="1">MTTase N-terminal domain-containing protein</fullName>
    </recommendedName>
</protein>
<dbReference type="GO" id="GO:0046872">
    <property type="term" value="F:metal ion binding"/>
    <property type="evidence" value="ECO:0007669"/>
    <property type="project" value="UniProtKB-KW"/>
</dbReference>
<accession>X1DB43</accession>
<evidence type="ECO:0000313" key="2">
    <source>
        <dbReference type="EMBL" id="GAH02304.1"/>
    </source>
</evidence>
<gene>
    <name evidence="2" type="ORF">S01H4_37707</name>
</gene>
<name>X1DB43_9ZZZZ</name>
<dbReference type="GO" id="GO:0035596">
    <property type="term" value="F:methylthiotransferase activity"/>
    <property type="evidence" value="ECO:0007669"/>
    <property type="project" value="InterPro"/>
</dbReference>
<dbReference type="PROSITE" id="PS51449">
    <property type="entry name" value="MTTASE_N"/>
    <property type="match status" value="1"/>
</dbReference>
<comment type="caution">
    <text evidence="2">The sequence shown here is derived from an EMBL/GenBank/DDBJ whole genome shotgun (WGS) entry which is preliminary data.</text>
</comment>
<dbReference type="AlphaFoldDB" id="X1DB43"/>
<organism evidence="2">
    <name type="scientific">marine sediment metagenome</name>
    <dbReference type="NCBI Taxonomy" id="412755"/>
    <lineage>
        <taxon>unclassified sequences</taxon>
        <taxon>metagenomes</taxon>
        <taxon>ecological metagenomes</taxon>
    </lineage>
</organism>
<proteinExistence type="predicted"/>
<dbReference type="GO" id="GO:0051539">
    <property type="term" value="F:4 iron, 4 sulfur cluster binding"/>
    <property type="evidence" value="ECO:0007669"/>
    <property type="project" value="UniProtKB-KW"/>
</dbReference>